<evidence type="ECO:0000313" key="3">
    <source>
        <dbReference type="Proteomes" id="UP000886476"/>
    </source>
</evidence>
<reference evidence="2" key="1">
    <citation type="submission" date="2020-05" db="EMBL/GenBank/DDBJ databases">
        <title>Nod-independent and nitrogen-fixing Bradyrhizobium aeschynomene sp. nov. isolated from nodules of Aeschynomene indica.</title>
        <authorList>
            <person name="Zhang Z."/>
        </authorList>
    </citation>
    <scope>NUCLEOTIDE SEQUENCE</scope>
    <source>
        <strain evidence="2">83012</strain>
    </source>
</reference>
<feature type="domain" description="Cupin fold metalloprotein WbuC cupin" evidence="1">
    <location>
        <begin position="22"/>
        <end position="100"/>
    </location>
</feature>
<dbReference type="InterPro" id="IPR014710">
    <property type="entry name" value="RmlC-like_jellyroll"/>
</dbReference>
<name>A0ABX2CHG5_9BRAD</name>
<proteinExistence type="predicted"/>
<evidence type="ECO:0000259" key="1">
    <source>
        <dbReference type="Pfam" id="PF19480"/>
    </source>
</evidence>
<dbReference type="RefSeq" id="WP_172112721.1">
    <property type="nucleotide sequence ID" value="NZ_JABFDN010000007.1"/>
</dbReference>
<dbReference type="InterPro" id="IPR011051">
    <property type="entry name" value="RmlC_Cupin_sf"/>
</dbReference>
<gene>
    <name evidence="2" type="ORF">HL667_21805</name>
</gene>
<dbReference type="InterPro" id="IPR046058">
    <property type="entry name" value="WbuC_cupin"/>
</dbReference>
<comment type="caution">
    <text evidence="2">The sequence shown here is derived from an EMBL/GenBank/DDBJ whole genome shotgun (WGS) entry which is preliminary data.</text>
</comment>
<organism evidence="2 3">
    <name type="scientific">Bradyrhizobium aeschynomenes</name>
    <dbReference type="NCBI Taxonomy" id="2734909"/>
    <lineage>
        <taxon>Bacteria</taxon>
        <taxon>Pseudomonadati</taxon>
        <taxon>Pseudomonadota</taxon>
        <taxon>Alphaproteobacteria</taxon>
        <taxon>Hyphomicrobiales</taxon>
        <taxon>Nitrobacteraceae</taxon>
        <taxon>Bradyrhizobium</taxon>
    </lineage>
</organism>
<sequence>MSLVQKSPEVFLAEGPIAAVGQAEINTLKAAVKASPKRRARINAHPDGDDSLHEMIIAIDASSYIRPHKHPGKSEAFHIVEGEVDIVVFNDDGEIERVVELGPPGGTRPFYYRMSNAFFHTLIIRSDLLIVHEITNGPFRPGASVFADFAPEDSDTAKAAAYQADLVRRVAALQDAAA</sequence>
<dbReference type="Proteomes" id="UP000886476">
    <property type="component" value="Unassembled WGS sequence"/>
</dbReference>
<accession>A0ABX2CHG5</accession>
<dbReference type="InterPro" id="IPR027565">
    <property type="entry name" value="Cupin_WbuC"/>
</dbReference>
<evidence type="ECO:0000313" key="2">
    <source>
        <dbReference type="EMBL" id="NPU67653.1"/>
    </source>
</evidence>
<protein>
    <submittedName>
        <fullName evidence="2">WbuC family cupin fold metalloprotein</fullName>
    </submittedName>
</protein>
<keyword evidence="3" id="KW-1185">Reference proteome</keyword>
<dbReference type="EMBL" id="JABFDN010000007">
    <property type="protein sequence ID" value="NPU67653.1"/>
    <property type="molecule type" value="Genomic_DNA"/>
</dbReference>
<dbReference type="Pfam" id="PF19480">
    <property type="entry name" value="DUF6016"/>
    <property type="match status" value="1"/>
</dbReference>
<dbReference type="NCBIfam" id="TIGR04366">
    <property type="entry name" value="cupin_WbuC"/>
    <property type="match status" value="1"/>
</dbReference>
<dbReference type="Gene3D" id="2.60.120.10">
    <property type="entry name" value="Jelly Rolls"/>
    <property type="match status" value="1"/>
</dbReference>
<dbReference type="SUPFAM" id="SSF51182">
    <property type="entry name" value="RmlC-like cupins"/>
    <property type="match status" value="1"/>
</dbReference>